<feature type="compositionally biased region" description="Low complexity" evidence="1">
    <location>
        <begin position="366"/>
        <end position="377"/>
    </location>
</feature>
<feature type="transmembrane region" description="Helical" evidence="2">
    <location>
        <begin position="138"/>
        <end position="158"/>
    </location>
</feature>
<sequence>MGIEQSAGRLYVLDLLRFAAAMAIVGYHFIPTHPEVWSGDSSAFEVVADPLQYAWLGVEAFFVISGFVICMSSWGRSLSRFFVSRVSRLMPAYMCAVLLTAAAVSLEPLARERPQPSHVLINLTMLQQFLNVPPVDSVYWTLFVELKFYLLFAIVVYFGVTYRRVVLFCLVWTVVALFAMYTGSGFLRAVVEPSYAPLFVAGITLYLIHRFGPDLLLWGMLAASVAISMVCLAQRDAVRQGAASYPASVAVMLAFFAVMVAVALGGFSWLRWRGMVTVGALTYPVYLLHHEIGLRAIARLAGRMPPWVLLAAVVAGVLLASHAVHRLVERPLARALRDGLSASFARIRSADAAVRTVPAPSGLSGRNGPPGRGAAQPPALPGRR</sequence>
<dbReference type="Pfam" id="PF01757">
    <property type="entry name" value="Acyl_transf_3"/>
    <property type="match status" value="1"/>
</dbReference>
<dbReference type="AlphaFoldDB" id="A0A6V8KLQ4"/>
<keyword evidence="2" id="KW-0812">Transmembrane</keyword>
<evidence type="ECO:0000313" key="4">
    <source>
        <dbReference type="EMBL" id="GFJ83341.1"/>
    </source>
</evidence>
<feature type="domain" description="Acyltransferase 3" evidence="3">
    <location>
        <begin position="12"/>
        <end position="320"/>
    </location>
</feature>
<dbReference type="InterPro" id="IPR002656">
    <property type="entry name" value="Acyl_transf_3_dom"/>
</dbReference>
<evidence type="ECO:0000259" key="3">
    <source>
        <dbReference type="Pfam" id="PF01757"/>
    </source>
</evidence>
<evidence type="ECO:0000256" key="2">
    <source>
        <dbReference type="SAM" id="Phobius"/>
    </source>
</evidence>
<dbReference type="PANTHER" id="PTHR23028:SF53">
    <property type="entry name" value="ACYL_TRANSF_3 DOMAIN-CONTAINING PROTEIN"/>
    <property type="match status" value="1"/>
</dbReference>
<keyword evidence="4" id="KW-0012">Acyltransferase</keyword>
<feature type="transmembrane region" description="Helical" evidence="2">
    <location>
        <begin position="307"/>
        <end position="328"/>
    </location>
</feature>
<keyword evidence="5" id="KW-1185">Reference proteome</keyword>
<reference evidence="4 5" key="2">
    <citation type="submission" date="2020-03" db="EMBL/GenBank/DDBJ databases">
        <authorList>
            <person name="Ichikawa N."/>
            <person name="Kimura A."/>
            <person name="Kitahashi Y."/>
            <person name="Uohara A."/>
        </authorList>
    </citation>
    <scope>NUCLEOTIDE SEQUENCE [LARGE SCALE GENOMIC DNA]</scope>
    <source>
        <strain evidence="4 5">NBRC 108639</strain>
    </source>
</reference>
<dbReference type="GO" id="GO:0016020">
    <property type="term" value="C:membrane"/>
    <property type="evidence" value="ECO:0007669"/>
    <property type="project" value="TreeGrafter"/>
</dbReference>
<keyword evidence="2" id="KW-1133">Transmembrane helix</keyword>
<dbReference type="PANTHER" id="PTHR23028">
    <property type="entry name" value="ACETYLTRANSFERASE"/>
    <property type="match status" value="1"/>
</dbReference>
<feature type="transmembrane region" description="Helical" evidence="2">
    <location>
        <begin position="86"/>
        <end position="106"/>
    </location>
</feature>
<proteinExistence type="predicted"/>
<keyword evidence="2" id="KW-0472">Membrane</keyword>
<reference evidence="4 5" key="1">
    <citation type="submission" date="2020-03" db="EMBL/GenBank/DDBJ databases">
        <title>Whole genome shotgun sequence of Phytohabitans houttuyneae NBRC 108639.</title>
        <authorList>
            <person name="Komaki H."/>
            <person name="Tamura T."/>
        </authorList>
    </citation>
    <scope>NUCLEOTIDE SEQUENCE [LARGE SCALE GENOMIC DNA]</scope>
    <source>
        <strain evidence="4 5">NBRC 108639</strain>
    </source>
</reference>
<dbReference type="EMBL" id="BLPF01000003">
    <property type="protein sequence ID" value="GFJ83341.1"/>
    <property type="molecule type" value="Genomic_DNA"/>
</dbReference>
<protein>
    <submittedName>
        <fullName evidence="4">Acyltransferase</fullName>
    </submittedName>
</protein>
<gene>
    <name evidence="4" type="ORF">Phou_075210</name>
</gene>
<evidence type="ECO:0000256" key="1">
    <source>
        <dbReference type="SAM" id="MobiDB-lite"/>
    </source>
</evidence>
<dbReference type="RefSeq" id="WP_173065693.1">
    <property type="nucleotide sequence ID" value="NZ_BAABGO010000020.1"/>
</dbReference>
<name>A0A6V8KLQ4_9ACTN</name>
<feature type="transmembrane region" description="Helical" evidence="2">
    <location>
        <begin position="165"/>
        <end position="187"/>
    </location>
</feature>
<comment type="caution">
    <text evidence="4">The sequence shown here is derived from an EMBL/GenBank/DDBJ whole genome shotgun (WGS) entry which is preliminary data.</text>
</comment>
<feature type="transmembrane region" description="Helical" evidence="2">
    <location>
        <begin position="215"/>
        <end position="233"/>
    </location>
</feature>
<dbReference type="GO" id="GO:0016747">
    <property type="term" value="F:acyltransferase activity, transferring groups other than amino-acyl groups"/>
    <property type="evidence" value="ECO:0007669"/>
    <property type="project" value="InterPro"/>
</dbReference>
<evidence type="ECO:0000313" key="5">
    <source>
        <dbReference type="Proteomes" id="UP000482800"/>
    </source>
</evidence>
<feature type="region of interest" description="Disordered" evidence="1">
    <location>
        <begin position="358"/>
        <end position="384"/>
    </location>
</feature>
<feature type="transmembrane region" description="Helical" evidence="2">
    <location>
        <begin position="12"/>
        <end position="30"/>
    </location>
</feature>
<dbReference type="InterPro" id="IPR050879">
    <property type="entry name" value="Acyltransferase_3"/>
</dbReference>
<accession>A0A6V8KLQ4</accession>
<feature type="transmembrane region" description="Helical" evidence="2">
    <location>
        <begin position="245"/>
        <end position="270"/>
    </location>
</feature>
<dbReference type="GO" id="GO:0009103">
    <property type="term" value="P:lipopolysaccharide biosynthetic process"/>
    <property type="evidence" value="ECO:0007669"/>
    <property type="project" value="TreeGrafter"/>
</dbReference>
<organism evidence="4 5">
    <name type="scientific">Phytohabitans houttuyneae</name>
    <dbReference type="NCBI Taxonomy" id="1076126"/>
    <lineage>
        <taxon>Bacteria</taxon>
        <taxon>Bacillati</taxon>
        <taxon>Actinomycetota</taxon>
        <taxon>Actinomycetes</taxon>
        <taxon>Micromonosporales</taxon>
        <taxon>Micromonosporaceae</taxon>
    </lineage>
</organism>
<dbReference type="Proteomes" id="UP000482800">
    <property type="component" value="Unassembled WGS sequence"/>
</dbReference>
<keyword evidence="4" id="KW-0808">Transferase</keyword>
<feature type="transmembrane region" description="Helical" evidence="2">
    <location>
        <begin position="50"/>
        <end position="74"/>
    </location>
</feature>